<evidence type="ECO:0008006" key="3">
    <source>
        <dbReference type="Google" id="ProtNLM"/>
    </source>
</evidence>
<sequence length="184" mass="21520">VEHTTGEWIFWVDADEIVPDRLSVEIRSRVGQDGNAMGFLVPRKAIFLGRWIRHCGWYPGYVCRLFKREHGEFTGQLVHESISVDGRTDRLKNHLIHYTDDSLEHYLHKFNKYTTLGAMQLNEDGNAFHLKDLILRPPFMFVKMYLLKLGILDGIQGFILCFLSSCYVFTKYAKLWHLQQGEPE</sequence>
<feature type="transmembrane region" description="Helical" evidence="1">
    <location>
        <begin position="145"/>
        <end position="170"/>
    </location>
</feature>
<dbReference type="PANTHER" id="PTHR43630">
    <property type="entry name" value="POLY-BETA-1,6-N-ACETYL-D-GLUCOSAMINE SYNTHASE"/>
    <property type="match status" value="1"/>
</dbReference>
<proteinExistence type="predicted"/>
<dbReference type="EMBL" id="UINC01124593">
    <property type="protein sequence ID" value="SVD01845.1"/>
    <property type="molecule type" value="Genomic_DNA"/>
</dbReference>
<dbReference type="CDD" id="cd02511">
    <property type="entry name" value="Beta4Glucosyltransferase"/>
    <property type="match status" value="1"/>
</dbReference>
<feature type="non-terminal residue" evidence="2">
    <location>
        <position position="1"/>
    </location>
</feature>
<dbReference type="AlphaFoldDB" id="A0A382RXE1"/>
<keyword evidence="1" id="KW-1133">Transmembrane helix</keyword>
<accession>A0A382RXE1</accession>
<organism evidence="2">
    <name type="scientific">marine metagenome</name>
    <dbReference type="NCBI Taxonomy" id="408172"/>
    <lineage>
        <taxon>unclassified sequences</taxon>
        <taxon>metagenomes</taxon>
        <taxon>ecological metagenomes</taxon>
    </lineage>
</organism>
<reference evidence="2" key="1">
    <citation type="submission" date="2018-05" db="EMBL/GenBank/DDBJ databases">
        <authorList>
            <person name="Lanie J.A."/>
            <person name="Ng W.-L."/>
            <person name="Kazmierczak K.M."/>
            <person name="Andrzejewski T.M."/>
            <person name="Davidsen T.M."/>
            <person name="Wayne K.J."/>
            <person name="Tettelin H."/>
            <person name="Glass J.I."/>
            <person name="Rusch D."/>
            <person name="Podicherti R."/>
            <person name="Tsui H.-C.T."/>
            <person name="Winkler M.E."/>
        </authorList>
    </citation>
    <scope>NUCLEOTIDE SEQUENCE</scope>
</reference>
<name>A0A382RXE1_9ZZZZ</name>
<keyword evidence="1" id="KW-0812">Transmembrane</keyword>
<dbReference type="PANTHER" id="PTHR43630:SF2">
    <property type="entry name" value="GLYCOSYLTRANSFERASE"/>
    <property type="match status" value="1"/>
</dbReference>
<keyword evidence="1" id="KW-0472">Membrane</keyword>
<evidence type="ECO:0000256" key="1">
    <source>
        <dbReference type="SAM" id="Phobius"/>
    </source>
</evidence>
<protein>
    <recommendedName>
        <fullName evidence="3">Glycosyltransferase 2-like domain-containing protein</fullName>
    </recommendedName>
</protein>
<evidence type="ECO:0000313" key="2">
    <source>
        <dbReference type="EMBL" id="SVD01845.1"/>
    </source>
</evidence>
<gene>
    <name evidence="2" type="ORF">METZ01_LOCUS354699</name>
</gene>